<proteinExistence type="predicted"/>
<evidence type="ECO:0000313" key="2">
    <source>
        <dbReference type="EMBL" id="TDP97859.1"/>
    </source>
</evidence>
<name>A0A4R6SCQ4_LABRH</name>
<dbReference type="AlphaFoldDB" id="A0A4R6SCQ4"/>
<feature type="signal peptide" evidence="1">
    <location>
        <begin position="1"/>
        <end position="34"/>
    </location>
</feature>
<dbReference type="PANTHER" id="PTHR47199:SF2">
    <property type="entry name" value="PHOTOSYSTEM II STABILITY_ASSEMBLY FACTOR HCF136, CHLOROPLASTIC"/>
    <property type="match status" value="1"/>
</dbReference>
<dbReference type="InterPro" id="IPR015943">
    <property type="entry name" value="WD40/YVTN_repeat-like_dom_sf"/>
</dbReference>
<dbReference type="EMBL" id="SNXZ01000003">
    <property type="protein sequence ID" value="TDP97859.1"/>
    <property type="molecule type" value="Genomic_DNA"/>
</dbReference>
<feature type="chain" id="PRO_5020632665" evidence="1">
    <location>
        <begin position="35"/>
        <end position="356"/>
    </location>
</feature>
<organism evidence="2 3">
    <name type="scientific">Labedaea rhizosphaerae</name>
    <dbReference type="NCBI Taxonomy" id="598644"/>
    <lineage>
        <taxon>Bacteria</taxon>
        <taxon>Bacillati</taxon>
        <taxon>Actinomycetota</taxon>
        <taxon>Actinomycetes</taxon>
        <taxon>Pseudonocardiales</taxon>
        <taxon>Pseudonocardiaceae</taxon>
        <taxon>Labedaea</taxon>
    </lineage>
</organism>
<dbReference type="CDD" id="cd15482">
    <property type="entry name" value="Sialidase_non-viral"/>
    <property type="match status" value="1"/>
</dbReference>
<keyword evidence="3" id="KW-1185">Reference proteome</keyword>
<dbReference type="Proteomes" id="UP000295444">
    <property type="component" value="Unassembled WGS sequence"/>
</dbReference>
<accession>A0A4R6SCQ4</accession>
<evidence type="ECO:0000256" key="1">
    <source>
        <dbReference type="SAM" id="SignalP"/>
    </source>
</evidence>
<dbReference type="Gene3D" id="2.120.10.10">
    <property type="match status" value="1"/>
</dbReference>
<gene>
    <name evidence="2" type="ORF">EV186_103836</name>
</gene>
<dbReference type="Gene3D" id="2.130.10.10">
    <property type="entry name" value="YVTN repeat-like/Quinoprotein amine dehydrogenase"/>
    <property type="match status" value="1"/>
</dbReference>
<protein>
    <submittedName>
        <fullName evidence="2">Photosystem II stability/assembly factor-like uncharacterized protein</fullName>
    </submittedName>
</protein>
<dbReference type="PANTHER" id="PTHR47199">
    <property type="entry name" value="PHOTOSYSTEM II STABILITY/ASSEMBLY FACTOR HCF136, CHLOROPLASTIC"/>
    <property type="match status" value="1"/>
</dbReference>
<comment type="caution">
    <text evidence="2">The sequence shown here is derived from an EMBL/GenBank/DDBJ whole genome shotgun (WGS) entry which is preliminary data.</text>
</comment>
<sequence length="356" mass="37020">MFGAAGITCVGMRRTLTLLAVSAAVVALAPSASAHPRLPSWQERPTGTTAEFRGLAPVSRDVAWVAGTSGTVLRTTDGGRHWIDVSPAGASALQFRDIEAFDARNAVALTIGPGDQSRVYRTTDGGAHWQVGFTNTDDRAFYDCMAFFDRSHGIAMSDPVDGKFRIIRTSDGGASWAVDDPAGMPPALDGEFGFAASGTCLVTAGPRDAWLATGGGATARVLHSRDGGHTWQATDTPVRSGPSAGIYALAMHDPRHGLAIGGDYTVPDSAPDALALTADGGRTWHAATGPGEYRSGAAWLTGRVALAVGPTGSDISADGGRSWHRFDSGSLDSVECTRDQACWGSGVDGRVVVLRH</sequence>
<keyword evidence="1" id="KW-0732">Signal</keyword>
<dbReference type="SUPFAM" id="SSF110296">
    <property type="entry name" value="Oligoxyloglucan reducing end-specific cellobiohydrolase"/>
    <property type="match status" value="1"/>
</dbReference>
<evidence type="ECO:0000313" key="3">
    <source>
        <dbReference type="Proteomes" id="UP000295444"/>
    </source>
</evidence>
<reference evidence="2 3" key="1">
    <citation type="submission" date="2019-03" db="EMBL/GenBank/DDBJ databases">
        <title>Genomic Encyclopedia of Type Strains, Phase IV (KMG-IV): sequencing the most valuable type-strain genomes for metagenomic binning, comparative biology and taxonomic classification.</title>
        <authorList>
            <person name="Goeker M."/>
        </authorList>
    </citation>
    <scope>NUCLEOTIDE SEQUENCE [LARGE SCALE GENOMIC DNA]</scope>
    <source>
        <strain evidence="2 3">DSM 45361</strain>
    </source>
</reference>